<dbReference type="EMBL" id="BMAW01104572">
    <property type="protein sequence ID" value="GFT15251.1"/>
    <property type="molecule type" value="Genomic_DNA"/>
</dbReference>
<accession>A0A8X6NIX5</accession>
<dbReference type="OrthoDB" id="6435808at2759"/>
<feature type="compositionally biased region" description="Basic residues" evidence="1">
    <location>
        <begin position="30"/>
        <end position="39"/>
    </location>
</feature>
<dbReference type="Gene3D" id="2.10.80.10">
    <property type="entry name" value="Lipase, subunit A"/>
    <property type="match status" value="1"/>
</dbReference>
<feature type="region of interest" description="Disordered" evidence="1">
    <location>
        <begin position="21"/>
        <end position="43"/>
    </location>
</feature>
<evidence type="ECO:0000256" key="1">
    <source>
        <dbReference type="SAM" id="MobiDB-lite"/>
    </source>
</evidence>
<comment type="caution">
    <text evidence="3">The sequence shown here is derived from an EMBL/GenBank/DDBJ whole genome shotgun (WGS) entry which is preliminary data.</text>
</comment>
<feature type="chain" id="PRO_5036457641" evidence="2">
    <location>
        <begin position="20"/>
        <end position="143"/>
    </location>
</feature>
<sequence>MKYLIFAAVIVFVVGEVIAPRPPPPSRPPHPSKAKRCSTSKHCDSDECCVIDGSGFFWKGKCKKIGTEGKPCDLEGEVYQDIYMRQCPCAEGLTCKVKQIEVPSGGEIIIKERCVSKTSTSANPEPESTIVPEPEAPEPQAEE</sequence>
<feature type="region of interest" description="Disordered" evidence="1">
    <location>
        <begin position="116"/>
        <end position="143"/>
    </location>
</feature>
<keyword evidence="4" id="KW-1185">Reference proteome</keyword>
<feature type="signal peptide" evidence="2">
    <location>
        <begin position="1"/>
        <end position="19"/>
    </location>
</feature>
<dbReference type="GO" id="GO:0016042">
    <property type="term" value="P:lipid catabolic process"/>
    <property type="evidence" value="ECO:0007669"/>
    <property type="project" value="InterPro"/>
</dbReference>
<protein>
    <submittedName>
        <fullName evidence="3">Uncharacterized protein</fullName>
    </submittedName>
</protein>
<dbReference type="GO" id="GO:0008047">
    <property type="term" value="F:enzyme activator activity"/>
    <property type="evidence" value="ECO:0007669"/>
    <property type="project" value="InterPro"/>
</dbReference>
<dbReference type="InterPro" id="IPR001981">
    <property type="entry name" value="Colipase"/>
</dbReference>
<evidence type="ECO:0000256" key="2">
    <source>
        <dbReference type="SAM" id="SignalP"/>
    </source>
</evidence>
<keyword evidence="2" id="KW-0732">Signal</keyword>
<dbReference type="Proteomes" id="UP000887013">
    <property type="component" value="Unassembled WGS sequence"/>
</dbReference>
<dbReference type="AlphaFoldDB" id="A0A8X6NIX5"/>
<dbReference type="PANTHER" id="PTHR10041">
    <property type="entry name" value="COLIPASE"/>
    <property type="match status" value="1"/>
</dbReference>
<gene>
    <name evidence="3" type="ORF">NPIL_335141</name>
</gene>
<proteinExistence type="predicted"/>
<dbReference type="GO" id="GO:0007586">
    <property type="term" value="P:digestion"/>
    <property type="evidence" value="ECO:0007669"/>
    <property type="project" value="InterPro"/>
</dbReference>
<reference evidence="3" key="1">
    <citation type="submission" date="2020-08" db="EMBL/GenBank/DDBJ databases">
        <title>Multicomponent nature underlies the extraordinary mechanical properties of spider dragline silk.</title>
        <authorList>
            <person name="Kono N."/>
            <person name="Nakamura H."/>
            <person name="Mori M."/>
            <person name="Yoshida Y."/>
            <person name="Ohtoshi R."/>
            <person name="Malay A.D."/>
            <person name="Moran D.A.P."/>
            <person name="Tomita M."/>
            <person name="Numata K."/>
            <person name="Arakawa K."/>
        </authorList>
    </citation>
    <scope>NUCLEOTIDE SEQUENCE</scope>
</reference>
<dbReference type="PANTHER" id="PTHR10041:SF5">
    <property type="entry name" value="LEUCINE-RICH COLIPASE-LIKE PROTEIN 1"/>
    <property type="match status" value="1"/>
</dbReference>
<organism evidence="3 4">
    <name type="scientific">Nephila pilipes</name>
    <name type="common">Giant wood spider</name>
    <name type="synonym">Nephila maculata</name>
    <dbReference type="NCBI Taxonomy" id="299642"/>
    <lineage>
        <taxon>Eukaryota</taxon>
        <taxon>Metazoa</taxon>
        <taxon>Ecdysozoa</taxon>
        <taxon>Arthropoda</taxon>
        <taxon>Chelicerata</taxon>
        <taxon>Arachnida</taxon>
        <taxon>Araneae</taxon>
        <taxon>Araneomorphae</taxon>
        <taxon>Entelegynae</taxon>
        <taxon>Araneoidea</taxon>
        <taxon>Nephilidae</taxon>
        <taxon>Nephila</taxon>
    </lineage>
</organism>
<name>A0A8X6NIX5_NEPPI</name>
<evidence type="ECO:0000313" key="3">
    <source>
        <dbReference type="EMBL" id="GFT15251.1"/>
    </source>
</evidence>
<dbReference type="GO" id="GO:0005576">
    <property type="term" value="C:extracellular region"/>
    <property type="evidence" value="ECO:0007669"/>
    <property type="project" value="InterPro"/>
</dbReference>
<evidence type="ECO:0000313" key="4">
    <source>
        <dbReference type="Proteomes" id="UP000887013"/>
    </source>
</evidence>